<dbReference type="Pfam" id="PF01841">
    <property type="entry name" value="Transglut_core"/>
    <property type="match status" value="1"/>
</dbReference>
<dbReference type="SUPFAM" id="SSF54001">
    <property type="entry name" value="Cysteine proteinases"/>
    <property type="match status" value="1"/>
</dbReference>
<evidence type="ECO:0000313" key="3">
    <source>
        <dbReference type="EMBL" id="SEA39259.1"/>
    </source>
</evidence>
<proteinExistence type="predicted"/>
<dbReference type="PANTHER" id="PTHR46333:SF2">
    <property type="entry name" value="CYTOKINESIS PROTEIN 3"/>
    <property type="match status" value="1"/>
</dbReference>
<gene>
    <name evidence="3" type="ORF">SAMN05660909_01763</name>
</gene>
<organism evidence="3 4">
    <name type="scientific">Chitinophaga terrae</name>
    <name type="common">ex Kim and Jung 2007</name>
    <dbReference type="NCBI Taxonomy" id="408074"/>
    <lineage>
        <taxon>Bacteria</taxon>
        <taxon>Pseudomonadati</taxon>
        <taxon>Bacteroidota</taxon>
        <taxon>Chitinophagia</taxon>
        <taxon>Chitinophagales</taxon>
        <taxon>Chitinophagaceae</taxon>
        <taxon>Chitinophaga</taxon>
    </lineage>
</organism>
<dbReference type="Gene3D" id="3.10.620.30">
    <property type="match status" value="1"/>
</dbReference>
<dbReference type="InterPro" id="IPR038765">
    <property type="entry name" value="Papain-like_cys_pep_sf"/>
</dbReference>
<reference evidence="4" key="1">
    <citation type="submission" date="2016-10" db="EMBL/GenBank/DDBJ databases">
        <authorList>
            <person name="Varghese N."/>
            <person name="Submissions S."/>
        </authorList>
    </citation>
    <scope>NUCLEOTIDE SEQUENCE [LARGE SCALE GENOMIC DNA]</scope>
    <source>
        <strain evidence="4">DSM 23920</strain>
    </source>
</reference>
<dbReference type="EMBL" id="FNRL01000006">
    <property type="protein sequence ID" value="SEA39259.1"/>
    <property type="molecule type" value="Genomic_DNA"/>
</dbReference>
<feature type="chain" id="PRO_5011788258" evidence="1">
    <location>
        <begin position="22"/>
        <end position="365"/>
    </location>
</feature>
<dbReference type="PANTHER" id="PTHR46333">
    <property type="entry name" value="CYTOKINESIS PROTEIN 3"/>
    <property type="match status" value="1"/>
</dbReference>
<feature type="signal peptide" evidence="1">
    <location>
        <begin position="1"/>
        <end position="21"/>
    </location>
</feature>
<evidence type="ECO:0000256" key="1">
    <source>
        <dbReference type="SAM" id="SignalP"/>
    </source>
</evidence>
<dbReference type="InterPro" id="IPR052557">
    <property type="entry name" value="CAP/Cytokinesis_protein"/>
</dbReference>
<dbReference type="Proteomes" id="UP000199656">
    <property type="component" value="Unassembled WGS sequence"/>
</dbReference>
<protein>
    <submittedName>
        <fullName evidence="3">Transglutaminase-like superfamily protein</fullName>
    </submittedName>
</protein>
<dbReference type="OrthoDB" id="9788327at2"/>
<dbReference type="InterPro" id="IPR002931">
    <property type="entry name" value="Transglutaminase-like"/>
</dbReference>
<name>A0A1H4ATP3_9BACT</name>
<dbReference type="AlphaFoldDB" id="A0A1H4ATP3"/>
<evidence type="ECO:0000259" key="2">
    <source>
        <dbReference type="SMART" id="SM00460"/>
    </source>
</evidence>
<keyword evidence="4" id="KW-1185">Reference proteome</keyword>
<keyword evidence="1" id="KW-0732">Signal</keyword>
<dbReference type="RefSeq" id="WP_089760711.1">
    <property type="nucleotide sequence ID" value="NZ_BKAT01000009.1"/>
</dbReference>
<dbReference type="GO" id="GO:0005737">
    <property type="term" value="C:cytoplasm"/>
    <property type="evidence" value="ECO:0007669"/>
    <property type="project" value="TreeGrafter"/>
</dbReference>
<sequence length="365" mass="42949">MFKPLVPLLLVLQLLSPALYSQDLPQRNDYPAIDSFARRLKYPGDVYRLTQSLTTPYHDNLSKARAIFIWITEHIKYDYKLYNLDDEAKVKKLKYPKCREGEDCTLKMEDWENNYISKILRKRKAICDGYSKLFKRMCNLAGIHCEIISGYTKNKHYQIGKMGKVDHAWNAVYLDSAYYLVDATWAAGFCQEDESSGKLKGPFVKKFDNYYWLTPFDKLSRDHYPEDPKWLFNSGYTREKFKNNPYIEPSADHNLVIISPATGVIRAKPCDTIHFEIEYEKPITRLQVNSNLSRNPAVYSLVKNGKKGKDWVLNEPALRRQQYISFNRDNNRYSFDYEVTDANLNYLDILFNYFRAMRFKVIITP</sequence>
<dbReference type="STRING" id="408074.SAMN05660909_01763"/>
<dbReference type="SMART" id="SM00460">
    <property type="entry name" value="TGc"/>
    <property type="match status" value="1"/>
</dbReference>
<evidence type="ECO:0000313" key="4">
    <source>
        <dbReference type="Proteomes" id="UP000199656"/>
    </source>
</evidence>
<feature type="domain" description="Transglutaminase-like" evidence="2">
    <location>
        <begin position="119"/>
        <end position="185"/>
    </location>
</feature>
<accession>A0A1H4ATP3</accession>